<dbReference type="RefSeq" id="WP_341673265.1">
    <property type="nucleotide sequence ID" value="NZ_JBBYHV010000001.1"/>
</dbReference>
<feature type="domain" description="GST N-terminal" evidence="1">
    <location>
        <begin position="4"/>
        <end position="87"/>
    </location>
</feature>
<dbReference type="Pfam" id="PF13410">
    <property type="entry name" value="GST_C_2"/>
    <property type="match status" value="1"/>
</dbReference>
<proteinExistence type="predicted"/>
<evidence type="ECO:0000313" key="2">
    <source>
        <dbReference type="EMBL" id="MEL1250756.1"/>
    </source>
</evidence>
<comment type="caution">
    <text evidence="2">The sequence shown here is derived from an EMBL/GenBank/DDBJ whole genome shotgun (WGS) entry which is preliminary data.</text>
</comment>
<sequence>MTTTDRILYSFRRCPYAMRARLALVVSGTACELREVKLADKPQAMLEASPKGTVPVLVLADGPGDGLVIEESLEVMRWALARNDPEGWLERDDPALVAQSDGPFKRALDRYKYPNRYDDCDPLPHRAAGLEFLQRLDARIGGQGQLCGDRRGLADAAIFPFVRQFANHDRQWFDAQDLPHVHKWLAGHLESPLFRTVMQREKPWQPGDAPVAIAL</sequence>
<name>A0ABU9IE99_9SPHN</name>
<evidence type="ECO:0000313" key="3">
    <source>
        <dbReference type="Proteomes" id="UP001497045"/>
    </source>
</evidence>
<dbReference type="InterPro" id="IPR036282">
    <property type="entry name" value="Glutathione-S-Trfase_C_sf"/>
</dbReference>
<gene>
    <name evidence="2" type="ORF">AAEO60_08740</name>
</gene>
<dbReference type="Gene3D" id="3.40.30.10">
    <property type="entry name" value="Glutaredoxin"/>
    <property type="match status" value="1"/>
</dbReference>
<dbReference type="EMBL" id="JBBYHV010000001">
    <property type="protein sequence ID" value="MEL1250756.1"/>
    <property type="molecule type" value="Genomic_DNA"/>
</dbReference>
<dbReference type="PANTHER" id="PTHR43968:SF6">
    <property type="entry name" value="GLUTATHIONE S-TRANSFERASE OMEGA"/>
    <property type="match status" value="1"/>
</dbReference>
<dbReference type="Proteomes" id="UP001497045">
    <property type="component" value="Unassembled WGS sequence"/>
</dbReference>
<evidence type="ECO:0000259" key="1">
    <source>
        <dbReference type="PROSITE" id="PS50404"/>
    </source>
</evidence>
<dbReference type="InterPro" id="IPR050983">
    <property type="entry name" value="GST_Omega/HSP26"/>
</dbReference>
<dbReference type="PROSITE" id="PS50404">
    <property type="entry name" value="GST_NTER"/>
    <property type="match status" value="1"/>
</dbReference>
<accession>A0ABU9IE99</accession>
<dbReference type="CDD" id="cd03196">
    <property type="entry name" value="GST_C_5"/>
    <property type="match status" value="1"/>
</dbReference>
<dbReference type="Pfam" id="PF13417">
    <property type="entry name" value="GST_N_3"/>
    <property type="match status" value="1"/>
</dbReference>
<dbReference type="PANTHER" id="PTHR43968">
    <property type="match status" value="1"/>
</dbReference>
<dbReference type="SUPFAM" id="SSF52833">
    <property type="entry name" value="Thioredoxin-like"/>
    <property type="match status" value="1"/>
</dbReference>
<dbReference type="SUPFAM" id="SSF47616">
    <property type="entry name" value="GST C-terminal domain-like"/>
    <property type="match status" value="1"/>
</dbReference>
<organism evidence="2 3">
    <name type="scientific">Aurantiacibacter gilvus</name>
    <dbReference type="NCBI Taxonomy" id="3139141"/>
    <lineage>
        <taxon>Bacteria</taxon>
        <taxon>Pseudomonadati</taxon>
        <taxon>Pseudomonadota</taxon>
        <taxon>Alphaproteobacteria</taxon>
        <taxon>Sphingomonadales</taxon>
        <taxon>Erythrobacteraceae</taxon>
        <taxon>Aurantiacibacter</taxon>
    </lineage>
</organism>
<protein>
    <submittedName>
        <fullName evidence="2">Glutathione S-transferase</fullName>
    </submittedName>
</protein>
<dbReference type="InterPro" id="IPR036249">
    <property type="entry name" value="Thioredoxin-like_sf"/>
</dbReference>
<keyword evidence="3" id="KW-1185">Reference proteome</keyword>
<dbReference type="Gene3D" id="1.20.1050.10">
    <property type="match status" value="1"/>
</dbReference>
<reference evidence="2 3" key="1">
    <citation type="submission" date="2024-04" db="EMBL/GenBank/DDBJ databases">
        <title>Aurantiacibacter sp. DGU6 16S ribosomal RNA gene Genome sequencing and assembly.</title>
        <authorList>
            <person name="Park S."/>
        </authorList>
    </citation>
    <scope>NUCLEOTIDE SEQUENCE [LARGE SCALE GENOMIC DNA]</scope>
    <source>
        <strain evidence="2 3">DGU6</strain>
    </source>
</reference>
<dbReference type="InterPro" id="IPR004045">
    <property type="entry name" value="Glutathione_S-Trfase_N"/>
</dbReference>